<dbReference type="Gramene" id="Pp3c10_14810V3.3">
    <property type="protein sequence ID" value="Pp3c10_14810V3.3"/>
    <property type="gene ID" value="Pp3c10_14810"/>
</dbReference>
<sequence>MVCDSNHDTTCLGTFLLVVQWIDIAAGPVEFGPSTSGEGYFSFYNYCLGFGVTLNNL</sequence>
<reference evidence="2" key="3">
    <citation type="submission" date="2020-12" db="UniProtKB">
        <authorList>
            <consortium name="EnsemblPlants"/>
        </authorList>
    </citation>
    <scope>IDENTIFICATION</scope>
</reference>
<dbReference type="EMBL" id="ABEU02000010">
    <property type="status" value="NOT_ANNOTATED_CDS"/>
    <property type="molecule type" value="Genomic_DNA"/>
</dbReference>
<organism evidence="2 3">
    <name type="scientific">Physcomitrium patens</name>
    <name type="common">Spreading-leaved earth moss</name>
    <name type="synonym">Physcomitrella patens</name>
    <dbReference type="NCBI Taxonomy" id="3218"/>
    <lineage>
        <taxon>Eukaryota</taxon>
        <taxon>Viridiplantae</taxon>
        <taxon>Streptophyta</taxon>
        <taxon>Embryophyta</taxon>
        <taxon>Bryophyta</taxon>
        <taxon>Bryophytina</taxon>
        <taxon>Bryopsida</taxon>
        <taxon>Funariidae</taxon>
        <taxon>Funariales</taxon>
        <taxon>Funariaceae</taxon>
        <taxon>Physcomitrium</taxon>
    </lineage>
</organism>
<evidence type="ECO:0000259" key="1">
    <source>
        <dbReference type="Pfam" id="PF25483"/>
    </source>
</evidence>
<reference evidence="2 3" key="2">
    <citation type="journal article" date="2018" name="Plant J.">
        <title>The Physcomitrella patens chromosome-scale assembly reveals moss genome structure and evolution.</title>
        <authorList>
            <person name="Lang D."/>
            <person name="Ullrich K.K."/>
            <person name="Murat F."/>
            <person name="Fuchs J."/>
            <person name="Jenkins J."/>
            <person name="Haas F.B."/>
            <person name="Piednoel M."/>
            <person name="Gundlach H."/>
            <person name="Van Bel M."/>
            <person name="Meyberg R."/>
            <person name="Vives C."/>
            <person name="Morata J."/>
            <person name="Symeonidi A."/>
            <person name="Hiss M."/>
            <person name="Muchero W."/>
            <person name="Kamisugi Y."/>
            <person name="Saleh O."/>
            <person name="Blanc G."/>
            <person name="Decker E.L."/>
            <person name="van Gessel N."/>
            <person name="Grimwood J."/>
            <person name="Hayes R.D."/>
            <person name="Graham S.W."/>
            <person name="Gunter L.E."/>
            <person name="McDaniel S.F."/>
            <person name="Hoernstein S.N.W."/>
            <person name="Larsson A."/>
            <person name="Li F.W."/>
            <person name="Perroud P.F."/>
            <person name="Phillips J."/>
            <person name="Ranjan P."/>
            <person name="Rokshar D.S."/>
            <person name="Rothfels C.J."/>
            <person name="Schneider L."/>
            <person name="Shu S."/>
            <person name="Stevenson D.W."/>
            <person name="Thummler F."/>
            <person name="Tillich M."/>
            <person name="Villarreal Aguilar J.C."/>
            <person name="Widiez T."/>
            <person name="Wong G.K."/>
            <person name="Wymore A."/>
            <person name="Zhang Y."/>
            <person name="Zimmer A.D."/>
            <person name="Quatrano R.S."/>
            <person name="Mayer K.F.X."/>
            <person name="Goodstein D."/>
            <person name="Casacuberta J.M."/>
            <person name="Vandepoele K."/>
            <person name="Reski R."/>
            <person name="Cuming A.C."/>
            <person name="Tuskan G.A."/>
            <person name="Maumus F."/>
            <person name="Salse J."/>
            <person name="Schmutz J."/>
            <person name="Rensing S.A."/>
        </authorList>
    </citation>
    <scope>NUCLEOTIDE SEQUENCE [LARGE SCALE GENOMIC DNA]</scope>
    <source>
        <strain evidence="2 3">cv. Gransden 2004</strain>
    </source>
</reference>
<dbReference type="Proteomes" id="UP000006727">
    <property type="component" value="Chromosome 10"/>
</dbReference>
<gene>
    <name evidence="2" type="primary">LOC112287906</name>
</gene>
<evidence type="ECO:0000313" key="2">
    <source>
        <dbReference type="EnsemblPlants" id="Pp3c10_14810V3.3"/>
    </source>
</evidence>
<name>A0A7I4EYT4_PHYPA</name>
<dbReference type="InterPro" id="IPR057228">
    <property type="entry name" value="DUF7906"/>
</dbReference>
<dbReference type="EnsemblPlants" id="Pp3c10_14810V3.3">
    <property type="protein sequence ID" value="Pp3c10_14810V3.3"/>
    <property type="gene ID" value="Pp3c10_14810"/>
</dbReference>
<evidence type="ECO:0000313" key="3">
    <source>
        <dbReference type="Proteomes" id="UP000006727"/>
    </source>
</evidence>
<keyword evidence="3" id="KW-1185">Reference proteome</keyword>
<dbReference type="AlphaFoldDB" id="A0A7I4EYT4"/>
<reference evidence="2 3" key="1">
    <citation type="journal article" date="2008" name="Science">
        <title>The Physcomitrella genome reveals evolutionary insights into the conquest of land by plants.</title>
        <authorList>
            <person name="Rensing S."/>
            <person name="Lang D."/>
            <person name="Zimmer A."/>
            <person name="Terry A."/>
            <person name="Salamov A."/>
            <person name="Shapiro H."/>
            <person name="Nishiyama T."/>
            <person name="Perroud P.-F."/>
            <person name="Lindquist E."/>
            <person name="Kamisugi Y."/>
            <person name="Tanahashi T."/>
            <person name="Sakakibara K."/>
            <person name="Fujita T."/>
            <person name="Oishi K."/>
            <person name="Shin-I T."/>
            <person name="Kuroki Y."/>
            <person name="Toyoda A."/>
            <person name="Suzuki Y."/>
            <person name="Hashimoto A."/>
            <person name="Yamaguchi K."/>
            <person name="Sugano A."/>
            <person name="Kohara Y."/>
            <person name="Fujiyama A."/>
            <person name="Anterola A."/>
            <person name="Aoki S."/>
            <person name="Ashton N."/>
            <person name="Barbazuk W.B."/>
            <person name="Barker E."/>
            <person name="Bennetzen J."/>
            <person name="Bezanilla M."/>
            <person name="Blankenship R."/>
            <person name="Cho S.H."/>
            <person name="Dutcher S."/>
            <person name="Estelle M."/>
            <person name="Fawcett J.A."/>
            <person name="Gundlach H."/>
            <person name="Hanada K."/>
            <person name="Heyl A."/>
            <person name="Hicks K.A."/>
            <person name="Hugh J."/>
            <person name="Lohr M."/>
            <person name="Mayer K."/>
            <person name="Melkozernov A."/>
            <person name="Murata T."/>
            <person name="Nelson D."/>
            <person name="Pils B."/>
            <person name="Prigge M."/>
            <person name="Reiss B."/>
            <person name="Renner T."/>
            <person name="Rombauts S."/>
            <person name="Rushton P."/>
            <person name="Sanderfoot A."/>
            <person name="Schween G."/>
            <person name="Shiu S.-H."/>
            <person name="Stueber K."/>
            <person name="Theodoulou F.L."/>
            <person name="Tu H."/>
            <person name="Van de Peer Y."/>
            <person name="Verrier P.J."/>
            <person name="Waters E."/>
            <person name="Wood A."/>
            <person name="Yang L."/>
            <person name="Cove D."/>
            <person name="Cuming A."/>
            <person name="Hasebe M."/>
            <person name="Lucas S."/>
            <person name="Mishler D.B."/>
            <person name="Reski R."/>
            <person name="Grigoriev I."/>
            <person name="Quatrano R.S."/>
            <person name="Boore J.L."/>
        </authorList>
    </citation>
    <scope>NUCLEOTIDE SEQUENCE [LARGE SCALE GENOMIC DNA]</scope>
    <source>
        <strain evidence="2 3">cv. Gransden 2004</strain>
    </source>
</reference>
<proteinExistence type="predicted"/>
<dbReference type="Pfam" id="PF25483">
    <property type="entry name" value="DUF7906"/>
    <property type="match status" value="1"/>
</dbReference>
<protein>
    <recommendedName>
        <fullName evidence="1">DUF7906 domain-containing protein</fullName>
    </recommendedName>
</protein>
<feature type="domain" description="DUF7906" evidence="1">
    <location>
        <begin position="6"/>
        <end position="42"/>
    </location>
</feature>
<accession>A0A7I4EYT4</accession>